<reference evidence="3 4" key="1">
    <citation type="submission" date="2018-08" db="EMBL/GenBank/DDBJ databases">
        <authorList>
            <person name="Laetsch R D."/>
            <person name="Stevens L."/>
            <person name="Kumar S."/>
            <person name="Blaxter L. M."/>
        </authorList>
    </citation>
    <scope>NUCLEOTIDE SEQUENCE [LARGE SCALE GENOMIC DNA]</scope>
</reference>
<dbReference type="InterPro" id="IPR000210">
    <property type="entry name" value="BTB/POZ_dom"/>
</dbReference>
<dbReference type="InterPro" id="IPR042345">
    <property type="entry name" value="Btbd7"/>
</dbReference>
<evidence type="ECO:0000313" key="4">
    <source>
        <dbReference type="Proteomes" id="UP000276991"/>
    </source>
</evidence>
<keyword evidence="4" id="KW-1185">Reference proteome</keyword>
<proteinExistence type="predicted"/>
<evidence type="ECO:0000313" key="3">
    <source>
        <dbReference type="EMBL" id="VBB34006.1"/>
    </source>
</evidence>
<dbReference type="PROSITE" id="PS50097">
    <property type="entry name" value="BTB"/>
    <property type="match status" value="2"/>
</dbReference>
<feature type="domain" description="BTB" evidence="2">
    <location>
        <begin position="229"/>
        <end position="308"/>
    </location>
</feature>
<feature type="compositionally biased region" description="Basic and acidic residues" evidence="1">
    <location>
        <begin position="8"/>
        <end position="24"/>
    </location>
</feature>
<dbReference type="EMBL" id="UPTC01002931">
    <property type="protein sequence ID" value="VBB34006.1"/>
    <property type="molecule type" value="Genomic_DNA"/>
</dbReference>
<feature type="domain" description="BTB" evidence="2">
    <location>
        <begin position="122"/>
        <end position="194"/>
    </location>
</feature>
<dbReference type="Pfam" id="PF00651">
    <property type="entry name" value="BTB"/>
    <property type="match status" value="2"/>
</dbReference>
<evidence type="ECO:0000256" key="1">
    <source>
        <dbReference type="SAM" id="MobiDB-lite"/>
    </source>
</evidence>
<evidence type="ECO:0000259" key="2">
    <source>
        <dbReference type="PROSITE" id="PS50097"/>
    </source>
</evidence>
<dbReference type="PANTHER" id="PTHR16064:SF3">
    <property type="entry name" value="BTB_POZ DOMAIN-CONTAINING PROTEIN 7"/>
    <property type="match status" value="1"/>
</dbReference>
<organism evidence="3 4">
    <name type="scientific">Acanthocheilonema viteae</name>
    <name type="common">Filarial nematode worm</name>
    <name type="synonym">Dipetalonema viteae</name>
    <dbReference type="NCBI Taxonomy" id="6277"/>
    <lineage>
        <taxon>Eukaryota</taxon>
        <taxon>Metazoa</taxon>
        <taxon>Ecdysozoa</taxon>
        <taxon>Nematoda</taxon>
        <taxon>Chromadorea</taxon>
        <taxon>Rhabditida</taxon>
        <taxon>Spirurina</taxon>
        <taxon>Spiruromorpha</taxon>
        <taxon>Filarioidea</taxon>
        <taxon>Onchocercidae</taxon>
        <taxon>Acanthocheilonema</taxon>
    </lineage>
</organism>
<gene>
    <name evidence="3" type="ORF">NAV_LOCUS8797</name>
</gene>
<sequence length="308" mass="35454">MGALSSSVRKESRPDWIEPTSTRKGDTVQHSRLTAFLQDKCFAEKLTNFRWRRKYRQISREDQHAFCNLISHWTSTELVALLMEMESACGVRELISMAEEARPSTSVLATDLLNAWKNEVVSDCFIIHKEFRYAAHSFILRARCRYFSDLWNSLVTQQSGDAKLEILFTDNSISSETFQAMLYYIYSGEYDKSLCDFNRQSFNAILQRYGCGSSLSGDLMAADSQRGECTLVFTTGNREGSHNGDRDYRVKCSAVVLAARSSYLRSMIEKRILCNEKLEIVINEHLFPRIYARIILDAIYTDRLDLNK</sequence>
<dbReference type="PANTHER" id="PTHR16064">
    <property type="entry name" value="BTB POZ DOMAIN CONTAINING 7"/>
    <property type="match status" value="1"/>
</dbReference>
<dbReference type="SUPFAM" id="SSF54695">
    <property type="entry name" value="POZ domain"/>
    <property type="match status" value="2"/>
</dbReference>
<dbReference type="OrthoDB" id="2347980at2759"/>
<dbReference type="Gene3D" id="3.30.710.10">
    <property type="entry name" value="Potassium Channel Kv1.1, Chain A"/>
    <property type="match status" value="2"/>
</dbReference>
<protein>
    <recommendedName>
        <fullName evidence="2">BTB domain-containing protein</fullName>
    </recommendedName>
</protein>
<dbReference type="AlphaFoldDB" id="A0A498SNV3"/>
<dbReference type="InterPro" id="IPR011333">
    <property type="entry name" value="SKP1/BTB/POZ_sf"/>
</dbReference>
<dbReference type="STRING" id="6277.A0A498SNV3"/>
<dbReference type="Proteomes" id="UP000276991">
    <property type="component" value="Unassembled WGS sequence"/>
</dbReference>
<accession>A0A498SNV3</accession>
<name>A0A498SNV3_ACAVI</name>
<dbReference type="GO" id="GO:0061138">
    <property type="term" value="P:morphogenesis of a branching epithelium"/>
    <property type="evidence" value="ECO:0007669"/>
    <property type="project" value="InterPro"/>
</dbReference>
<feature type="region of interest" description="Disordered" evidence="1">
    <location>
        <begin position="1"/>
        <end position="24"/>
    </location>
</feature>
<feature type="non-terminal residue" evidence="3">
    <location>
        <position position="308"/>
    </location>
</feature>